<feature type="active site" evidence="11">
    <location>
        <position position="246"/>
    </location>
</feature>
<dbReference type="Pfam" id="PF08541">
    <property type="entry name" value="ACP_syn_III_C"/>
    <property type="match status" value="1"/>
</dbReference>
<evidence type="ECO:0000256" key="9">
    <source>
        <dbReference type="ARBA" id="ARBA00047375"/>
    </source>
</evidence>
<dbReference type="InterPro" id="IPR013601">
    <property type="entry name" value="FAE1_typ3_polyketide_synth"/>
</dbReference>
<evidence type="ECO:0000256" key="5">
    <source>
        <dbReference type="ARBA" id="ARBA00022692"/>
    </source>
</evidence>
<accession>A7L830</accession>
<dbReference type="GO" id="GO:0016020">
    <property type="term" value="C:membrane"/>
    <property type="evidence" value="ECO:0007669"/>
    <property type="project" value="UniProtKB-SubCell"/>
</dbReference>
<keyword evidence="6 12" id="KW-1133">Transmembrane helix</keyword>
<evidence type="ECO:0000256" key="8">
    <source>
        <dbReference type="ARBA" id="ARBA00023315"/>
    </source>
</evidence>
<sequence>MRGGGDSGKGGAATAAAGVQIKQSRRLPDFLQSVNLKYVKLGYHYLITHLLTLLLIPLMVVIVVEGAQTNPEDLRQLWIHLQYNLVSVIVCSVFLVFGSTVYIMTRPRPVYLVDYACYRPPSHLRVKYDQFMEHSRLTGDFDESSLEFQRKILERSGLGEETYVPEAMHCIPPKPSMATAREEAEQVMYGALDNLFANTSVKPKDIGILVVNCSLFNPTPSLSAMIVNKYKLRGNIRSYNLGGMGCSAGVIAIDLAKDLLQIHRNTYAVVVSTENITQNWYFGNKKSMLIPNCLFRVGGSAVLLSNKSVERRRAKYRLVHVVRTHRGSDEKAFRCVYQEQDDAGKVGVTLSKDLMAIAGGALKTNITTLGPLVLPISEQLLFFSTLVIKKLFNTKIKPYIPDFKLAFDHFCIHAGGRAVIDELEKNLQLLPLHVEASRMTLHRFGNTSSSSIWYELAYTEAKGRMRKGNRVWQIAFGSGFKCNSAVWEALRYVKPSSKSPWEDCISKYPVQVVV</sequence>
<dbReference type="SUPFAM" id="SSF53901">
    <property type="entry name" value="Thiolase-like"/>
    <property type="match status" value="2"/>
</dbReference>
<evidence type="ECO:0000256" key="6">
    <source>
        <dbReference type="ARBA" id="ARBA00022989"/>
    </source>
</evidence>
<comment type="subcellular location">
    <subcellularLocation>
        <location evidence="1">Membrane</location>
    </subcellularLocation>
</comment>
<feature type="domain" description="Beta-ketoacyl-[acyl-carrier-protein] synthase III C-terminal" evidence="14">
    <location>
        <begin position="408"/>
        <end position="488"/>
    </location>
</feature>
<evidence type="ECO:0000256" key="1">
    <source>
        <dbReference type="ARBA" id="ARBA00004370"/>
    </source>
</evidence>
<feature type="domain" description="FAE" evidence="13">
    <location>
        <begin position="102"/>
        <end position="391"/>
    </location>
</feature>
<evidence type="ECO:0000256" key="11">
    <source>
        <dbReference type="PIRSR" id="PIRSR036417-1"/>
    </source>
</evidence>
<evidence type="ECO:0000259" key="14">
    <source>
        <dbReference type="Pfam" id="PF08541"/>
    </source>
</evidence>
<reference evidence="15" key="1">
    <citation type="submission" date="2007-06" db="EMBL/GenBank/DDBJ databases">
        <title>Isolation and characterization of a fatty acid elongase from Eranthis hyemalis seeds.</title>
        <authorList>
            <person name="Mietkiewska E."/>
            <person name="Brost J.M."/>
            <person name="Hoffman T.L."/>
            <person name="Giblin E.M."/>
            <person name="Taylor D.C."/>
        </authorList>
    </citation>
    <scope>NUCLEOTIDE SEQUENCE</scope>
</reference>
<dbReference type="PANTHER" id="PTHR31561">
    <property type="entry name" value="3-KETOACYL-COA SYNTHASE"/>
    <property type="match status" value="1"/>
</dbReference>
<dbReference type="InterPro" id="IPR013747">
    <property type="entry name" value="ACP_syn_III_C"/>
</dbReference>
<evidence type="ECO:0000313" key="15">
    <source>
        <dbReference type="EMBL" id="ABS18382.1"/>
    </source>
</evidence>
<dbReference type="Pfam" id="PF08392">
    <property type="entry name" value="FAE1_CUT1_RppA"/>
    <property type="match status" value="1"/>
</dbReference>
<evidence type="ECO:0000256" key="3">
    <source>
        <dbReference type="ARBA" id="ARBA00005531"/>
    </source>
</evidence>
<feature type="active site" evidence="11">
    <location>
        <position position="442"/>
    </location>
</feature>
<evidence type="ECO:0000256" key="7">
    <source>
        <dbReference type="ARBA" id="ARBA00023136"/>
    </source>
</evidence>
<dbReference type="GO" id="GO:0009922">
    <property type="term" value="F:fatty acid elongase activity"/>
    <property type="evidence" value="ECO:0007669"/>
    <property type="project" value="UniProtKB-EC"/>
</dbReference>
<dbReference type="InterPro" id="IPR016039">
    <property type="entry name" value="Thiolase-like"/>
</dbReference>
<keyword evidence="8 10" id="KW-0012">Acyltransferase</keyword>
<evidence type="ECO:0000256" key="10">
    <source>
        <dbReference type="PIRNR" id="PIRNR036417"/>
    </source>
</evidence>
<keyword evidence="4 10" id="KW-0808">Transferase</keyword>
<keyword evidence="5 12" id="KW-0812">Transmembrane</keyword>
<feature type="transmembrane region" description="Helical" evidence="12">
    <location>
        <begin position="85"/>
        <end position="104"/>
    </location>
</feature>
<keyword evidence="7 12" id="KW-0472">Membrane</keyword>
<comment type="similarity">
    <text evidence="3 10">Belongs to the thiolase-like superfamily. Chalcone/stilbene synthases family.</text>
</comment>
<dbReference type="AlphaFoldDB" id="A7L830"/>
<dbReference type="PIRSF" id="PIRSF036417">
    <property type="entry name" value="3-ktacl-CoA_syn"/>
    <property type="match status" value="1"/>
</dbReference>
<feature type="active site" evidence="11">
    <location>
        <position position="325"/>
    </location>
</feature>
<dbReference type="EC" id="2.3.1.-" evidence="10"/>
<feature type="active site" evidence="11">
    <location>
        <position position="446"/>
    </location>
</feature>
<feature type="active site" evidence="11">
    <location>
        <position position="409"/>
    </location>
</feature>
<dbReference type="FunFam" id="3.40.47.10:FF:000028">
    <property type="entry name" value="3-ketoacyl-CoA synthase"/>
    <property type="match status" value="1"/>
</dbReference>
<dbReference type="UniPathway" id="UPA00094"/>
<evidence type="ECO:0000256" key="2">
    <source>
        <dbReference type="ARBA" id="ARBA00005194"/>
    </source>
</evidence>
<dbReference type="GO" id="GO:0006633">
    <property type="term" value="P:fatty acid biosynthetic process"/>
    <property type="evidence" value="ECO:0007669"/>
    <property type="project" value="UniProtKB-UniPathway"/>
</dbReference>
<feature type="active site" evidence="11">
    <location>
        <position position="413"/>
    </location>
</feature>
<feature type="transmembrane region" description="Helical" evidence="12">
    <location>
        <begin position="43"/>
        <end position="64"/>
    </location>
</feature>
<comment type="catalytic activity">
    <reaction evidence="9">
        <text>a very-long-chain acyl-CoA + malonyl-CoA + H(+) = a very-long-chain 3-oxoacyl-CoA + CO2 + CoA</text>
        <dbReference type="Rhea" id="RHEA:32727"/>
        <dbReference type="ChEBI" id="CHEBI:15378"/>
        <dbReference type="ChEBI" id="CHEBI:16526"/>
        <dbReference type="ChEBI" id="CHEBI:57287"/>
        <dbReference type="ChEBI" id="CHEBI:57384"/>
        <dbReference type="ChEBI" id="CHEBI:90725"/>
        <dbReference type="ChEBI" id="CHEBI:90736"/>
        <dbReference type="EC" id="2.3.1.199"/>
    </reaction>
</comment>
<comment type="pathway">
    <text evidence="2 10">Lipid metabolism; fatty acid biosynthesis.</text>
</comment>
<evidence type="ECO:0000256" key="4">
    <source>
        <dbReference type="ARBA" id="ARBA00022679"/>
    </source>
</evidence>
<dbReference type="EMBL" id="EF682061">
    <property type="protein sequence ID" value="ABS18382.1"/>
    <property type="molecule type" value="mRNA"/>
</dbReference>
<name>A7L830_ERYHA</name>
<dbReference type="Gene3D" id="3.40.47.10">
    <property type="match status" value="1"/>
</dbReference>
<dbReference type="InterPro" id="IPR012392">
    <property type="entry name" value="3-ktacl-CoA_syn"/>
</dbReference>
<dbReference type="CDD" id="cd00831">
    <property type="entry name" value="CHS_like"/>
    <property type="match status" value="1"/>
</dbReference>
<proteinExistence type="evidence at transcript level"/>
<organism evidence="15">
    <name type="scientific">Eranthis hyemalis</name>
    <name type="common">Winter aconite</name>
    <name type="synonym">Helleborus hyemalis</name>
    <dbReference type="NCBI Taxonomy" id="37492"/>
    <lineage>
        <taxon>Eukaryota</taxon>
        <taxon>Viridiplantae</taxon>
        <taxon>Streptophyta</taxon>
        <taxon>Embryophyta</taxon>
        <taxon>Tracheophyta</taxon>
        <taxon>Spermatophyta</taxon>
        <taxon>Magnoliopsida</taxon>
        <taxon>Ranunculales</taxon>
        <taxon>Ranunculaceae</taxon>
        <taxon>Ranunculoideae</taxon>
        <taxon>Cimicifugeae</taxon>
        <taxon>Eranthis</taxon>
    </lineage>
</organism>
<evidence type="ECO:0000259" key="13">
    <source>
        <dbReference type="Pfam" id="PF08392"/>
    </source>
</evidence>
<protein>
    <recommendedName>
        <fullName evidence="10">3-ketoacyl-CoA synthase</fullName>
        <ecNumber evidence="10">2.3.1.-</ecNumber>
    </recommendedName>
</protein>
<evidence type="ECO:0000256" key="12">
    <source>
        <dbReference type="SAM" id="Phobius"/>
    </source>
</evidence>